<proteinExistence type="inferred from homology"/>
<dbReference type="PANTHER" id="PTHR12172">
    <property type="entry name" value="CELL CYCLE CHECKPOINT PROTEIN RAD17"/>
    <property type="match status" value="1"/>
</dbReference>
<protein>
    <recommendedName>
        <fullName evidence="8">Checkpoint protein RAD24-like helical bundle domain-containing protein</fullName>
    </recommendedName>
</protein>
<evidence type="ECO:0000256" key="7">
    <source>
        <dbReference type="ARBA" id="ARBA00023306"/>
    </source>
</evidence>
<evidence type="ECO:0000256" key="3">
    <source>
        <dbReference type="ARBA" id="ARBA00022741"/>
    </source>
</evidence>
<evidence type="ECO:0000256" key="4">
    <source>
        <dbReference type="ARBA" id="ARBA00022763"/>
    </source>
</evidence>
<evidence type="ECO:0000256" key="2">
    <source>
        <dbReference type="ARBA" id="ARBA00006168"/>
    </source>
</evidence>
<accession>A0A8J2RXL8</accession>
<dbReference type="GO" id="GO:0003682">
    <property type="term" value="F:chromatin binding"/>
    <property type="evidence" value="ECO:0007669"/>
    <property type="project" value="TreeGrafter"/>
</dbReference>
<dbReference type="EMBL" id="CAKKLH010000278">
    <property type="protein sequence ID" value="CAH0107684.1"/>
    <property type="molecule type" value="Genomic_DNA"/>
</dbReference>
<keyword evidence="4" id="KW-0227">DNA damage</keyword>
<comment type="subcellular location">
    <subcellularLocation>
        <location evidence="1">Nucleus</location>
    </subcellularLocation>
</comment>
<sequence length="552" mass="62732">MSQQNGWVKPDFASGSKGNTYSIKKQSSRKTHLCDSSIMKQSTETNIEYASKPVNSGELVVQKKKVAEVKHWLELAFSTSHKAQFLLLTGPPGCGKYQTLSVLCKELNIEILAWDEPIKQYGANEWEYGQYNPQHHAEAKQADVNFYDHLEEFLERAGRFSTLKMKHAKCSGAHKSPIQKILLLKDFPPMIFKNLERWHNILLKYSQKRRTPAVFILTSTKSFNSTHLKLFPTVLSERLMMSTINFSGLANTFVLKALQRVSLKSKQATPPEVIEGIVESCNGDLRSALNVMHWITTSNANISKPSAYSKKRKIVSDVKTDSLNAMYVRDGSLDFMHAIGKIVHSKRLTQFDQERLPDLPKHLLEEFRLPLKENVNELTKNIGEVSSKVLLYLHQNYPLYFNRIEDVSKAVGYLSSADSLGNQLVHKEIFDECSLLIGVRGLLFSNTSVNGNAWRPLRKPDHYSVLLKQKEFHLYAQELYRNEYGTSFFSEILPFVRLIRPELKSTAGLKCTSNNHQLNLSTHVMGSQNSAFIPDIDPAGENSDVIIEDYDD</sequence>
<evidence type="ECO:0000313" key="9">
    <source>
        <dbReference type="EMBL" id="CAH0107684.1"/>
    </source>
</evidence>
<dbReference type="InterPro" id="IPR027417">
    <property type="entry name" value="P-loop_NTPase"/>
</dbReference>
<dbReference type="SUPFAM" id="SSF52540">
    <property type="entry name" value="P-loop containing nucleoside triphosphate hydrolases"/>
    <property type="match status" value="1"/>
</dbReference>
<comment type="caution">
    <text evidence="9">The sequence shown here is derived from an EMBL/GenBank/DDBJ whole genome shotgun (WGS) entry which is preliminary data.</text>
</comment>
<organism evidence="9 10">
    <name type="scientific">Daphnia galeata</name>
    <dbReference type="NCBI Taxonomy" id="27404"/>
    <lineage>
        <taxon>Eukaryota</taxon>
        <taxon>Metazoa</taxon>
        <taxon>Ecdysozoa</taxon>
        <taxon>Arthropoda</taxon>
        <taxon>Crustacea</taxon>
        <taxon>Branchiopoda</taxon>
        <taxon>Diplostraca</taxon>
        <taxon>Cladocera</taxon>
        <taxon>Anomopoda</taxon>
        <taxon>Daphniidae</taxon>
        <taxon>Daphnia</taxon>
    </lineage>
</organism>
<dbReference type="OrthoDB" id="10265971at2759"/>
<dbReference type="GO" id="GO:0003689">
    <property type="term" value="F:DNA clamp loader activity"/>
    <property type="evidence" value="ECO:0007669"/>
    <property type="project" value="TreeGrafter"/>
</dbReference>
<dbReference type="GO" id="GO:0033314">
    <property type="term" value="P:mitotic DNA replication checkpoint signaling"/>
    <property type="evidence" value="ECO:0007669"/>
    <property type="project" value="TreeGrafter"/>
</dbReference>
<dbReference type="InterPro" id="IPR057927">
    <property type="entry name" value="RAD24-like_helical"/>
</dbReference>
<dbReference type="GO" id="GO:0000077">
    <property type="term" value="P:DNA damage checkpoint signaling"/>
    <property type="evidence" value="ECO:0007669"/>
    <property type="project" value="TreeGrafter"/>
</dbReference>
<dbReference type="GO" id="GO:0005524">
    <property type="term" value="F:ATP binding"/>
    <property type="evidence" value="ECO:0007669"/>
    <property type="project" value="UniProtKB-KW"/>
</dbReference>
<dbReference type="PANTHER" id="PTHR12172:SF0">
    <property type="entry name" value="CELL CYCLE CHECKPOINT PROTEIN RAD17"/>
    <property type="match status" value="1"/>
</dbReference>
<keyword evidence="10" id="KW-1185">Reference proteome</keyword>
<keyword evidence="6" id="KW-0539">Nucleus</keyword>
<reference evidence="9" key="1">
    <citation type="submission" date="2021-11" db="EMBL/GenBank/DDBJ databases">
        <authorList>
            <person name="Schell T."/>
        </authorList>
    </citation>
    <scope>NUCLEOTIDE SEQUENCE</scope>
    <source>
        <strain evidence="9">M5</strain>
    </source>
</reference>
<dbReference type="Pfam" id="PF03215">
    <property type="entry name" value="Rad17"/>
    <property type="match status" value="1"/>
</dbReference>
<keyword evidence="7" id="KW-0131">Cell cycle</keyword>
<dbReference type="Proteomes" id="UP000789390">
    <property type="component" value="Unassembled WGS sequence"/>
</dbReference>
<dbReference type="GO" id="GO:0005634">
    <property type="term" value="C:nucleus"/>
    <property type="evidence" value="ECO:0007669"/>
    <property type="project" value="UniProtKB-SubCell"/>
</dbReference>
<dbReference type="GO" id="GO:0006281">
    <property type="term" value="P:DNA repair"/>
    <property type="evidence" value="ECO:0007669"/>
    <property type="project" value="InterPro"/>
</dbReference>
<name>A0A8J2RXL8_9CRUS</name>
<dbReference type="Gene3D" id="3.40.50.300">
    <property type="entry name" value="P-loop containing nucleotide triphosphate hydrolases"/>
    <property type="match status" value="1"/>
</dbReference>
<evidence type="ECO:0000313" key="10">
    <source>
        <dbReference type="Proteomes" id="UP000789390"/>
    </source>
</evidence>
<evidence type="ECO:0000256" key="6">
    <source>
        <dbReference type="ARBA" id="ARBA00023242"/>
    </source>
</evidence>
<dbReference type="Pfam" id="PF25812">
    <property type="entry name" value="RAD24_helical"/>
    <property type="match status" value="1"/>
</dbReference>
<evidence type="ECO:0000259" key="8">
    <source>
        <dbReference type="Pfam" id="PF25812"/>
    </source>
</evidence>
<dbReference type="Gene3D" id="1.10.8.60">
    <property type="match status" value="1"/>
</dbReference>
<feature type="domain" description="Checkpoint protein RAD24-like helical bundle" evidence="8">
    <location>
        <begin position="332"/>
        <end position="428"/>
    </location>
</feature>
<dbReference type="AlphaFoldDB" id="A0A8J2RXL8"/>
<dbReference type="InterPro" id="IPR004582">
    <property type="entry name" value="Checkpoint_prot_Rad17_Rad24"/>
</dbReference>
<comment type="similarity">
    <text evidence="2">Belongs to the rad17/RAD24 family.</text>
</comment>
<keyword evidence="3" id="KW-0547">Nucleotide-binding</keyword>
<keyword evidence="5" id="KW-0067">ATP-binding</keyword>
<evidence type="ECO:0000256" key="1">
    <source>
        <dbReference type="ARBA" id="ARBA00004123"/>
    </source>
</evidence>
<gene>
    <name evidence="9" type="ORF">DGAL_LOCUS11007</name>
</gene>
<evidence type="ECO:0000256" key="5">
    <source>
        <dbReference type="ARBA" id="ARBA00022840"/>
    </source>
</evidence>